<dbReference type="Proteomes" id="UP000252081">
    <property type="component" value="Unassembled WGS sequence"/>
</dbReference>
<dbReference type="SUPFAM" id="SSF53756">
    <property type="entry name" value="UDP-Glycosyltransferase/glycogen phosphorylase"/>
    <property type="match status" value="1"/>
</dbReference>
<accession>A0A366LDG4</accession>
<dbReference type="Gene3D" id="3.40.50.2000">
    <property type="entry name" value="Glycogen Phosphorylase B"/>
    <property type="match status" value="1"/>
</dbReference>
<comment type="caution">
    <text evidence="2">The sequence shown here is derived from an EMBL/GenBank/DDBJ whole genome shotgun (WGS) entry which is preliminary data.</text>
</comment>
<dbReference type="PANTHER" id="PTHR21015">
    <property type="entry name" value="UDP-N-ACETYLGLUCOSAMINE--N-ACETYLMURAMYL-(PENTAPEPTIDE) PYROPHOSPHORYL-UNDECAPRENOL N-ACETYLGLUCOSAMINE TRANSFERASE 1"/>
    <property type="match status" value="1"/>
</dbReference>
<name>A0A366LDG4_9SPHI</name>
<dbReference type="RefSeq" id="WP_113946899.1">
    <property type="nucleotide sequence ID" value="NZ_QNQU01000001.1"/>
</dbReference>
<dbReference type="InterPro" id="IPR007235">
    <property type="entry name" value="Glyco_trans_28_C"/>
</dbReference>
<reference evidence="2 3" key="1">
    <citation type="submission" date="2018-07" db="EMBL/GenBank/DDBJ databases">
        <title>A draft genome of a endophytic bacteria, a new species of Pedobacter.</title>
        <authorList>
            <person name="Zhang Z.D."/>
            <person name="Chen Z.J."/>
        </authorList>
    </citation>
    <scope>NUCLEOTIDE SEQUENCE [LARGE SCALE GENOMIC DNA]</scope>
    <source>
        <strain evidence="2 3">RS10</strain>
    </source>
</reference>
<sequence length="348" mass="38374">MRIAFYVHHHGSGHLMRCLAIAAGLDECEITFLGSGLEKHKSLIPNSIEVIELPMDTPGKEDTNRVSSSLEGLHYAPLNISGQLQRVAIITHFLASHPRLLLIVDVSVEIAMLARLCGVPTVIVRQHGQRNDLPHHICYRNAAGLLAPYDGRMAGHEPKWIKQKTFYTGGFSRFSPREDLSDPGQRQVAVLIGSGGTTMKGAFFAKLSSQCPSWTFHVIGDTDTGNDFSNVHFHGRMDDPSAVLERCCIVIGNAGHNTVMECASLNKRFIAISEERPFKEQLQKAEIIESLSLAIHIPATQIAGTDWKSLLKKSLSTRPAWGGLVNPDSAKKAAVYLMDSYRKLFKKL</sequence>
<gene>
    <name evidence="2" type="ORF">DRW42_00650</name>
</gene>
<evidence type="ECO:0000313" key="3">
    <source>
        <dbReference type="Proteomes" id="UP000252081"/>
    </source>
</evidence>
<protein>
    <recommendedName>
        <fullName evidence="1">Glycosyl transferase family 28 C-terminal domain-containing protein</fullName>
    </recommendedName>
</protein>
<dbReference type="GO" id="GO:0016758">
    <property type="term" value="F:hexosyltransferase activity"/>
    <property type="evidence" value="ECO:0007669"/>
    <property type="project" value="InterPro"/>
</dbReference>
<dbReference type="EMBL" id="QNQU01000001">
    <property type="protein sequence ID" value="RBQ11820.1"/>
    <property type="molecule type" value="Genomic_DNA"/>
</dbReference>
<keyword evidence="3" id="KW-1185">Reference proteome</keyword>
<dbReference type="AlphaFoldDB" id="A0A366LDG4"/>
<proteinExistence type="predicted"/>
<organism evidence="2 3">
    <name type="scientific">Pedobacter miscanthi</name>
    <dbReference type="NCBI Taxonomy" id="2259170"/>
    <lineage>
        <taxon>Bacteria</taxon>
        <taxon>Pseudomonadati</taxon>
        <taxon>Bacteroidota</taxon>
        <taxon>Sphingobacteriia</taxon>
        <taxon>Sphingobacteriales</taxon>
        <taxon>Sphingobacteriaceae</taxon>
        <taxon>Pedobacter</taxon>
    </lineage>
</organism>
<dbReference type="Pfam" id="PF04101">
    <property type="entry name" value="Glyco_tran_28_C"/>
    <property type="match status" value="1"/>
</dbReference>
<evidence type="ECO:0000313" key="2">
    <source>
        <dbReference type="EMBL" id="RBQ11820.1"/>
    </source>
</evidence>
<feature type="domain" description="Glycosyl transferase family 28 C-terminal" evidence="1">
    <location>
        <begin position="237"/>
        <end position="315"/>
    </location>
</feature>
<dbReference type="OrthoDB" id="9809594at2"/>
<dbReference type="PANTHER" id="PTHR21015:SF22">
    <property type="entry name" value="GLYCOSYLTRANSFERASE"/>
    <property type="match status" value="1"/>
</dbReference>
<evidence type="ECO:0000259" key="1">
    <source>
        <dbReference type="Pfam" id="PF04101"/>
    </source>
</evidence>